<feature type="domain" description="RING-type" evidence="4">
    <location>
        <begin position="45"/>
        <end position="92"/>
    </location>
</feature>
<feature type="region of interest" description="Disordered" evidence="3">
    <location>
        <begin position="1"/>
        <end position="20"/>
    </location>
</feature>
<keyword evidence="1" id="KW-0479">Metal-binding</keyword>
<dbReference type="InterPro" id="IPR013083">
    <property type="entry name" value="Znf_RING/FYVE/PHD"/>
</dbReference>
<evidence type="ECO:0000259" key="4">
    <source>
        <dbReference type="PROSITE" id="PS50089"/>
    </source>
</evidence>
<dbReference type="SUPFAM" id="SSF57850">
    <property type="entry name" value="RING/U-box"/>
    <property type="match status" value="1"/>
</dbReference>
<evidence type="ECO:0000313" key="6">
    <source>
        <dbReference type="Proteomes" id="UP000324897"/>
    </source>
</evidence>
<dbReference type="GO" id="GO:0004842">
    <property type="term" value="F:ubiquitin-protein transferase activity"/>
    <property type="evidence" value="ECO:0007669"/>
    <property type="project" value="InterPro"/>
</dbReference>
<dbReference type="InterPro" id="IPR001841">
    <property type="entry name" value="Znf_RING"/>
</dbReference>
<dbReference type="AlphaFoldDB" id="A0A5J9UZR5"/>
<reference evidence="5 6" key="1">
    <citation type="journal article" date="2019" name="Sci. Rep.">
        <title>A high-quality genome of Eragrostis curvula grass provides insights into Poaceae evolution and supports new strategies to enhance forage quality.</title>
        <authorList>
            <person name="Carballo J."/>
            <person name="Santos B.A.C.M."/>
            <person name="Zappacosta D."/>
            <person name="Garbus I."/>
            <person name="Selva J.P."/>
            <person name="Gallo C.A."/>
            <person name="Diaz A."/>
            <person name="Albertini E."/>
            <person name="Caccamo M."/>
            <person name="Echenique V."/>
        </authorList>
    </citation>
    <scope>NUCLEOTIDE SEQUENCE [LARGE SCALE GENOMIC DNA]</scope>
    <source>
        <strain evidence="6">cv. Victoria</strain>
        <tissue evidence="5">Leaf</tissue>
    </source>
</reference>
<dbReference type="GO" id="GO:0016567">
    <property type="term" value="P:protein ubiquitination"/>
    <property type="evidence" value="ECO:0007669"/>
    <property type="project" value="InterPro"/>
</dbReference>
<keyword evidence="1" id="KW-0863">Zinc-finger</keyword>
<gene>
    <name evidence="5" type="ORF">EJB05_20987</name>
</gene>
<keyword evidence="1" id="KW-0862">Zinc</keyword>
<organism evidence="5 6">
    <name type="scientific">Eragrostis curvula</name>
    <name type="common">weeping love grass</name>
    <dbReference type="NCBI Taxonomy" id="38414"/>
    <lineage>
        <taxon>Eukaryota</taxon>
        <taxon>Viridiplantae</taxon>
        <taxon>Streptophyta</taxon>
        <taxon>Embryophyta</taxon>
        <taxon>Tracheophyta</taxon>
        <taxon>Spermatophyta</taxon>
        <taxon>Magnoliopsida</taxon>
        <taxon>Liliopsida</taxon>
        <taxon>Poales</taxon>
        <taxon>Poaceae</taxon>
        <taxon>PACMAD clade</taxon>
        <taxon>Chloridoideae</taxon>
        <taxon>Eragrostideae</taxon>
        <taxon>Eragrostidinae</taxon>
        <taxon>Eragrostis</taxon>
    </lineage>
</organism>
<dbReference type="PROSITE" id="PS50089">
    <property type="entry name" value="ZF_RING_2"/>
    <property type="match status" value="1"/>
</dbReference>
<comment type="caution">
    <text evidence="5">The sequence shown here is derived from an EMBL/GenBank/DDBJ whole genome shotgun (WGS) entry which is preliminary data.</text>
</comment>
<protein>
    <recommendedName>
        <fullName evidence="4">RING-type domain-containing protein</fullName>
    </recommendedName>
</protein>
<dbReference type="OrthoDB" id="642539at2759"/>
<dbReference type="Proteomes" id="UP000324897">
    <property type="component" value="Chromosome 1"/>
</dbReference>
<evidence type="ECO:0000256" key="2">
    <source>
        <dbReference type="SAM" id="Coils"/>
    </source>
</evidence>
<dbReference type="PANTHER" id="PTHR16047:SF14">
    <property type="entry name" value="RING-TYPE DOMAIN-CONTAINING PROTEIN"/>
    <property type="match status" value="1"/>
</dbReference>
<feature type="coiled-coil region" evidence="2">
    <location>
        <begin position="143"/>
        <end position="203"/>
    </location>
</feature>
<evidence type="ECO:0000256" key="3">
    <source>
        <dbReference type="SAM" id="MobiDB-lite"/>
    </source>
</evidence>
<feature type="non-terminal residue" evidence="5">
    <location>
        <position position="217"/>
    </location>
</feature>
<dbReference type="PANTHER" id="PTHR16047">
    <property type="entry name" value="RFWD3 PROTEIN"/>
    <property type="match status" value="1"/>
</dbReference>
<sequence length="217" mass="24160">MEEHHDLGAVPGGGEEAKGEQKMMLGEALGSGVGAEETPANSNACCICHEPWASCGAHRICCIPCGHVYGRSCLEMWLVRSGCAAAKCLWCEKQFKHEDIVNLYGTTEHIWDNHHHDQAASQVASEDEKGTWQVGKAAMEALAAETTRERAEIVREREEIARERRKIAWEGVYSAQKDVEIARRNLETARRNSEAEKAQVKEAEFIFIIFVILLALI</sequence>
<proteinExistence type="predicted"/>
<name>A0A5J9UZR5_9POAL</name>
<dbReference type="InterPro" id="IPR037381">
    <property type="entry name" value="RFWD3"/>
</dbReference>
<dbReference type="GO" id="GO:0036297">
    <property type="term" value="P:interstrand cross-link repair"/>
    <property type="evidence" value="ECO:0007669"/>
    <property type="project" value="InterPro"/>
</dbReference>
<keyword evidence="2" id="KW-0175">Coiled coil</keyword>
<accession>A0A5J9UZR5</accession>
<dbReference type="EMBL" id="RWGY01000011">
    <property type="protein sequence ID" value="TVU29422.1"/>
    <property type="molecule type" value="Genomic_DNA"/>
</dbReference>
<dbReference type="GO" id="GO:0008270">
    <property type="term" value="F:zinc ion binding"/>
    <property type="evidence" value="ECO:0007669"/>
    <property type="project" value="UniProtKB-KW"/>
</dbReference>
<evidence type="ECO:0000256" key="1">
    <source>
        <dbReference type="PROSITE-ProRule" id="PRU00175"/>
    </source>
</evidence>
<dbReference type="GO" id="GO:0005634">
    <property type="term" value="C:nucleus"/>
    <property type="evidence" value="ECO:0007669"/>
    <property type="project" value="InterPro"/>
</dbReference>
<keyword evidence="6" id="KW-1185">Reference proteome</keyword>
<dbReference type="Gene3D" id="3.30.40.10">
    <property type="entry name" value="Zinc/RING finger domain, C3HC4 (zinc finger)"/>
    <property type="match status" value="1"/>
</dbReference>
<evidence type="ECO:0000313" key="5">
    <source>
        <dbReference type="EMBL" id="TVU29422.1"/>
    </source>
</evidence>
<dbReference type="Gramene" id="TVU29422">
    <property type="protein sequence ID" value="TVU29422"/>
    <property type="gene ID" value="EJB05_20987"/>
</dbReference>